<protein>
    <submittedName>
        <fullName evidence="1">Uncharacterized protein</fullName>
    </submittedName>
</protein>
<organism evidence="1">
    <name type="scientific">Siphoviridae sp. ctQU013</name>
    <dbReference type="NCBI Taxonomy" id="2826329"/>
    <lineage>
        <taxon>Viruses</taxon>
        <taxon>Duplodnaviria</taxon>
        <taxon>Heunggongvirae</taxon>
        <taxon>Uroviricota</taxon>
        <taxon>Caudoviricetes</taxon>
    </lineage>
</organism>
<proteinExistence type="predicted"/>
<sequence length="45" mass="5283">MDQCRFTKFNTFLYQSYNNPPGASQADFFWRKTSKGGGVRWKTKS</sequence>
<dbReference type="EMBL" id="BK015198">
    <property type="protein sequence ID" value="DAD95644.1"/>
    <property type="molecule type" value="Genomic_DNA"/>
</dbReference>
<evidence type="ECO:0000313" key="1">
    <source>
        <dbReference type="EMBL" id="DAD95644.1"/>
    </source>
</evidence>
<reference evidence="1" key="1">
    <citation type="journal article" date="2021" name="Proc. Natl. Acad. Sci. U.S.A.">
        <title>A Catalog of Tens of Thousands of Viruses from Human Metagenomes Reveals Hidden Associations with Chronic Diseases.</title>
        <authorList>
            <person name="Tisza M.J."/>
            <person name="Buck C.B."/>
        </authorList>
    </citation>
    <scope>NUCLEOTIDE SEQUENCE</scope>
    <source>
        <strain evidence="1">CtQU013</strain>
    </source>
</reference>
<accession>A0A8S5NMP8</accession>
<name>A0A8S5NMP8_9CAUD</name>